<gene>
    <name evidence="12" type="primary">LOC107805230</name>
</gene>
<dbReference type="SUPFAM" id="SSF55486">
    <property type="entry name" value="Metalloproteases ('zincins'), catalytic domain"/>
    <property type="match status" value="1"/>
</dbReference>
<evidence type="ECO:0000256" key="3">
    <source>
        <dbReference type="ARBA" id="ARBA00022490"/>
    </source>
</evidence>
<dbReference type="GO" id="GO:0004222">
    <property type="term" value="F:metalloendopeptidase activity"/>
    <property type="evidence" value="ECO:0007669"/>
    <property type="project" value="InterPro"/>
</dbReference>
<dbReference type="InterPro" id="IPR013103">
    <property type="entry name" value="RVT_2"/>
</dbReference>
<dbReference type="GO" id="GO:0046872">
    <property type="term" value="F:metal ion binding"/>
    <property type="evidence" value="ECO:0007669"/>
    <property type="project" value="UniProtKB-UniRule"/>
</dbReference>
<dbReference type="AlphaFoldDB" id="A0A1S4B759"/>
<evidence type="ECO:0000259" key="11">
    <source>
        <dbReference type="Pfam" id="PF07727"/>
    </source>
</evidence>
<keyword evidence="5 9" id="KW-0479">Metal-binding</keyword>
<comment type="cofactor">
    <cofactor evidence="9">
        <name>Zn(2+)</name>
        <dbReference type="ChEBI" id="CHEBI:29105"/>
    </cofactor>
    <text evidence="9">Binds 1 zinc ion.</text>
</comment>
<dbReference type="RefSeq" id="XP_016484716.1">
    <property type="nucleotide sequence ID" value="XM_016629230.1"/>
</dbReference>
<organism evidence="12">
    <name type="scientific">Nicotiana tabacum</name>
    <name type="common">Common tobacco</name>
    <dbReference type="NCBI Taxonomy" id="4097"/>
    <lineage>
        <taxon>Eukaryota</taxon>
        <taxon>Viridiplantae</taxon>
        <taxon>Streptophyta</taxon>
        <taxon>Embryophyta</taxon>
        <taxon>Tracheophyta</taxon>
        <taxon>Spermatophyta</taxon>
        <taxon>Magnoliopsida</taxon>
        <taxon>eudicotyledons</taxon>
        <taxon>Gunneridae</taxon>
        <taxon>Pentapetalae</taxon>
        <taxon>asterids</taxon>
        <taxon>lamiids</taxon>
        <taxon>Solanales</taxon>
        <taxon>Solanaceae</taxon>
        <taxon>Nicotianoideae</taxon>
        <taxon>Nicotianeae</taxon>
        <taxon>Nicotiana</taxon>
    </lineage>
</organism>
<evidence type="ECO:0000256" key="9">
    <source>
        <dbReference type="RuleBase" id="RU003435"/>
    </source>
</evidence>
<comment type="similarity">
    <text evidence="2 9">Belongs to the peptidase M3 family.</text>
</comment>
<dbReference type="Gene3D" id="1.10.1370.40">
    <property type="match status" value="1"/>
</dbReference>
<dbReference type="InterPro" id="IPR045090">
    <property type="entry name" value="Pept_M3A_M3B"/>
</dbReference>
<evidence type="ECO:0000259" key="10">
    <source>
        <dbReference type="Pfam" id="PF01432"/>
    </source>
</evidence>
<dbReference type="GO" id="GO:0006508">
    <property type="term" value="P:proteolysis"/>
    <property type="evidence" value="ECO:0007669"/>
    <property type="project" value="UniProtKB-KW"/>
</dbReference>
<keyword evidence="7 9" id="KW-0862">Zinc</keyword>
<keyword evidence="8 9" id="KW-0482">Metalloprotease</keyword>
<dbReference type="GO" id="GO:0005737">
    <property type="term" value="C:cytoplasm"/>
    <property type="evidence" value="ECO:0007669"/>
    <property type="project" value="UniProtKB-SubCell"/>
</dbReference>
<sequence length="563" mass="63084">MLAALFVSRSRVEKMGKQQKRDRSNLIALTGAAALLAIAVNFAISAINNKHRKKKEIPGSNVRVNLTASQILKLAESIIKKSKQVHDAVASVPLDKVAYVNVILPLAELEAQQFPLIQSCVFPKWLSAFEDVRKASAVADRKIDAHISMCRKREDIYRVVKALTVTGDGLSTDAKNFTHFLSLEKSKDGKRKIILKSHQILPVLELCKVGSTRRAVAISYGRRCEANVTILEKLIQLRHKLARLLGFANYADYATDVRMAKSSSKVFEFLESLSASLNDLAYRELSMVKALKKKEEGECPFGMEDLPYYVKRVKDQQFRMNFGVIKQYFPINLVLSGIFKICQDLFGLDFKEVEGAEVWHPDVQLFSASDLSSKGLVGYFYLDLYSRVGKYAHTCVIALQNGLLNNGSRQIPVALLVSQFEKKVDGHPGLLQFPEVVNLFHEFGHVTVKEALNHPGWYNAMLEEIHALDENHTWDLVDLPKGKKAVGCKCIFAFKVNPDSSVARLKARLVVKGYAQTNGMDYSDTFSSVSKLTSIRLFVSLVASEHWPLHQLDIKNAFLHGDL</sequence>
<dbReference type="InterPro" id="IPR024080">
    <property type="entry name" value="Neurolysin/TOP_N"/>
</dbReference>
<evidence type="ECO:0000256" key="7">
    <source>
        <dbReference type="ARBA" id="ARBA00022833"/>
    </source>
</evidence>
<proteinExistence type="inferred from homology"/>
<dbReference type="PANTHER" id="PTHR11804:SF82">
    <property type="entry name" value="THIMET OLIGOPEPTIDASE-RELATED"/>
    <property type="match status" value="1"/>
</dbReference>
<feature type="domain" description="Peptidase M3A/M3B catalytic" evidence="10">
    <location>
        <begin position="205"/>
        <end position="446"/>
    </location>
</feature>
<evidence type="ECO:0000313" key="12">
    <source>
        <dbReference type="RefSeq" id="XP_016484716.1"/>
    </source>
</evidence>
<accession>A0A1S4B759</accession>
<dbReference type="Pfam" id="PF01432">
    <property type="entry name" value="Peptidase_M3"/>
    <property type="match status" value="1"/>
</dbReference>
<dbReference type="PANTHER" id="PTHR11804">
    <property type="entry name" value="PROTEASE M3 THIMET OLIGOPEPTIDASE-RELATED"/>
    <property type="match status" value="1"/>
</dbReference>
<protein>
    <submittedName>
        <fullName evidence="12">Probable thimet oligopeptidase isoform X4</fullName>
    </submittedName>
</protein>
<dbReference type="OrthoDB" id="534666at2759"/>
<comment type="subcellular location">
    <subcellularLocation>
        <location evidence="1">Cytoplasm</location>
    </subcellularLocation>
</comment>
<feature type="domain" description="Reverse transcriptase Ty1/copia-type" evidence="11">
    <location>
        <begin position="471"/>
        <end position="563"/>
    </location>
</feature>
<keyword evidence="6 9" id="KW-0378">Hydrolase</keyword>
<dbReference type="Gene3D" id="1.20.1050.40">
    <property type="entry name" value="Endopeptidase. Chain P, domain 1"/>
    <property type="match status" value="1"/>
</dbReference>
<evidence type="ECO:0000256" key="6">
    <source>
        <dbReference type="ARBA" id="ARBA00022801"/>
    </source>
</evidence>
<keyword evidence="3" id="KW-0963">Cytoplasm</keyword>
<dbReference type="InterPro" id="IPR001567">
    <property type="entry name" value="Pept_M3A_M3B_dom"/>
</dbReference>
<evidence type="ECO:0000256" key="8">
    <source>
        <dbReference type="ARBA" id="ARBA00023049"/>
    </source>
</evidence>
<dbReference type="Pfam" id="PF07727">
    <property type="entry name" value="RVT_2"/>
    <property type="match status" value="1"/>
</dbReference>
<name>A0A1S4B759_TOBAC</name>
<reference evidence="12" key="1">
    <citation type="submission" date="2025-08" db="UniProtKB">
        <authorList>
            <consortium name="RefSeq"/>
        </authorList>
    </citation>
    <scope>IDENTIFICATION</scope>
</reference>
<keyword evidence="4 9" id="KW-0645">Protease</keyword>
<evidence type="ECO:0000256" key="2">
    <source>
        <dbReference type="ARBA" id="ARBA00006040"/>
    </source>
</evidence>
<evidence type="ECO:0000256" key="4">
    <source>
        <dbReference type="ARBA" id="ARBA00022670"/>
    </source>
</evidence>
<evidence type="ECO:0000256" key="5">
    <source>
        <dbReference type="ARBA" id="ARBA00022723"/>
    </source>
</evidence>
<dbReference type="FunFam" id="1.20.1050.40:FF:000001">
    <property type="entry name" value="Thimet oligopeptidase 1"/>
    <property type="match status" value="1"/>
</dbReference>
<evidence type="ECO:0000256" key="1">
    <source>
        <dbReference type="ARBA" id="ARBA00004496"/>
    </source>
</evidence>